<dbReference type="EMBL" id="BAAAHD010000032">
    <property type="protein sequence ID" value="GAA0570932.1"/>
    <property type="molecule type" value="Genomic_DNA"/>
</dbReference>
<dbReference type="Proteomes" id="UP000549343">
    <property type="component" value="Unassembled WGS sequence"/>
</dbReference>
<dbReference type="InterPro" id="IPR002110">
    <property type="entry name" value="Ankyrin_rpt"/>
</dbReference>
<evidence type="ECO:0000313" key="3">
    <source>
        <dbReference type="Proteomes" id="UP000549343"/>
    </source>
</evidence>
<evidence type="ECO:0000313" key="2">
    <source>
        <dbReference type="EMBL" id="MBB4775960.1"/>
    </source>
</evidence>
<sequence length="313" mass="33827">MVEGQADWSGIVHGDFTDPQKFLQRLEAGADPLGELWTFYTPLHVAAKEGSPQVVFELASRALDLDALYGGRSALWTAVYHDREDNAWVLAELGADPWRPMMNGWSPGRLSLAGSLGDLFDLPEDEALTDQERAMADAGPELAEVFSGISYDGFSAACVAGLTAVETLQRLTVGEVIVVDDHTPWYEEEICGARDIVGVTDVPGGCVIAQPWGYRAVDVLEAVTAGTFAYGMYANPKSGNQGRIAEDGRQVKWDLHPGYDPDPDSTAREVLASFASCGDALVNCLVYSGLKPVSTDCLERPDAWVRLGPRDSQ</sequence>
<dbReference type="Proteomes" id="UP001501427">
    <property type="component" value="Unassembled WGS sequence"/>
</dbReference>
<gene>
    <name evidence="2" type="ORF">F4557_004378</name>
    <name evidence="1" type="ORF">GCM10009546_37120</name>
</gene>
<comment type="caution">
    <text evidence="2">The sequence shown here is derived from an EMBL/GenBank/DDBJ whole genome shotgun (WGS) entry which is preliminary data.</text>
</comment>
<dbReference type="SMART" id="SM00248">
    <property type="entry name" value="ANK"/>
    <property type="match status" value="2"/>
</dbReference>
<name>A0A7W7IFD0_9ACTN</name>
<dbReference type="EMBL" id="JACHMV010000001">
    <property type="protein sequence ID" value="MBB4775960.1"/>
    <property type="molecule type" value="Genomic_DNA"/>
</dbReference>
<reference evidence="1 4" key="1">
    <citation type="journal article" date="2019" name="Int. J. Syst. Evol. Microbiol.">
        <title>The Global Catalogue of Microorganisms (GCM) 10K type strain sequencing project: providing services to taxonomists for standard genome sequencing and annotation.</title>
        <authorList>
            <consortium name="The Broad Institute Genomics Platform"/>
            <consortium name="The Broad Institute Genome Sequencing Center for Infectious Disease"/>
            <person name="Wu L."/>
            <person name="Ma J."/>
        </authorList>
    </citation>
    <scope>NUCLEOTIDE SEQUENCE [LARGE SCALE GENOMIC DNA]</scope>
    <source>
        <strain evidence="1 4">JCM 10667</strain>
    </source>
</reference>
<evidence type="ECO:0000313" key="4">
    <source>
        <dbReference type="Proteomes" id="UP001501427"/>
    </source>
</evidence>
<protein>
    <recommendedName>
        <fullName evidence="5">Ankyrin repeat domain-containing protein</fullName>
    </recommendedName>
</protein>
<keyword evidence="4" id="KW-1185">Reference proteome</keyword>
<reference evidence="2 3" key="2">
    <citation type="submission" date="2020-08" db="EMBL/GenBank/DDBJ databases">
        <title>Sequencing the genomes of 1000 actinobacteria strains.</title>
        <authorList>
            <person name="Klenk H.-P."/>
        </authorList>
    </citation>
    <scope>NUCLEOTIDE SEQUENCE [LARGE SCALE GENOMIC DNA]</scope>
    <source>
        <strain evidence="2 3">DSM 44772</strain>
    </source>
</reference>
<dbReference type="Gene3D" id="1.25.40.20">
    <property type="entry name" value="Ankyrin repeat-containing domain"/>
    <property type="match status" value="1"/>
</dbReference>
<evidence type="ECO:0000313" key="1">
    <source>
        <dbReference type="EMBL" id="GAA0570932.1"/>
    </source>
</evidence>
<organism evidence="2 3">
    <name type="scientific">Actinomadura livida</name>
    <dbReference type="NCBI Taxonomy" id="79909"/>
    <lineage>
        <taxon>Bacteria</taxon>
        <taxon>Bacillati</taxon>
        <taxon>Actinomycetota</taxon>
        <taxon>Actinomycetes</taxon>
        <taxon>Streptosporangiales</taxon>
        <taxon>Thermomonosporaceae</taxon>
        <taxon>Actinomadura</taxon>
    </lineage>
</organism>
<accession>A0A7W7IFD0</accession>
<dbReference type="SUPFAM" id="SSF48403">
    <property type="entry name" value="Ankyrin repeat"/>
    <property type="match status" value="1"/>
</dbReference>
<dbReference type="InterPro" id="IPR036770">
    <property type="entry name" value="Ankyrin_rpt-contain_sf"/>
</dbReference>
<dbReference type="RefSeq" id="WP_184885572.1">
    <property type="nucleotide sequence ID" value="NZ_BAAAHD010000032.1"/>
</dbReference>
<dbReference type="Pfam" id="PF12796">
    <property type="entry name" value="Ank_2"/>
    <property type="match status" value="1"/>
</dbReference>
<proteinExistence type="predicted"/>
<reference evidence="1" key="3">
    <citation type="submission" date="2023-12" db="EMBL/GenBank/DDBJ databases">
        <authorList>
            <person name="Sun Q."/>
            <person name="Inoue M."/>
        </authorList>
    </citation>
    <scope>NUCLEOTIDE SEQUENCE</scope>
    <source>
        <strain evidence="1">JCM 10667</strain>
    </source>
</reference>
<dbReference type="AlphaFoldDB" id="A0A7W7IFD0"/>
<evidence type="ECO:0008006" key="5">
    <source>
        <dbReference type="Google" id="ProtNLM"/>
    </source>
</evidence>